<evidence type="ECO:0000313" key="1">
    <source>
        <dbReference type="EMBL" id="KAH3734437.1"/>
    </source>
</evidence>
<protein>
    <submittedName>
        <fullName evidence="1">Uncharacterized protein</fullName>
    </submittedName>
</protein>
<name>A0A9D4HVG1_DREPO</name>
<organism evidence="1 2">
    <name type="scientific">Dreissena polymorpha</name>
    <name type="common">Zebra mussel</name>
    <name type="synonym">Mytilus polymorpha</name>
    <dbReference type="NCBI Taxonomy" id="45954"/>
    <lineage>
        <taxon>Eukaryota</taxon>
        <taxon>Metazoa</taxon>
        <taxon>Spiralia</taxon>
        <taxon>Lophotrochozoa</taxon>
        <taxon>Mollusca</taxon>
        <taxon>Bivalvia</taxon>
        <taxon>Autobranchia</taxon>
        <taxon>Heteroconchia</taxon>
        <taxon>Euheterodonta</taxon>
        <taxon>Imparidentia</taxon>
        <taxon>Neoheterodontei</taxon>
        <taxon>Myida</taxon>
        <taxon>Dreissenoidea</taxon>
        <taxon>Dreissenidae</taxon>
        <taxon>Dreissena</taxon>
    </lineage>
</organism>
<proteinExistence type="predicted"/>
<dbReference type="Proteomes" id="UP000828390">
    <property type="component" value="Unassembled WGS sequence"/>
</dbReference>
<comment type="caution">
    <text evidence="1">The sequence shown here is derived from an EMBL/GenBank/DDBJ whole genome shotgun (WGS) entry which is preliminary data.</text>
</comment>
<gene>
    <name evidence="1" type="ORF">DPMN_040877</name>
</gene>
<reference evidence="1" key="2">
    <citation type="submission" date="2020-11" db="EMBL/GenBank/DDBJ databases">
        <authorList>
            <person name="McCartney M.A."/>
            <person name="Auch B."/>
            <person name="Kono T."/>
            <person name="Mallez S."/>
            <person name="Becker A."/>
            <person name="Gohl D.M."/>
            <person name="Silverstein K.A.T."/>
            <person name="Koren S."/>
            <person name="Bechman K.B."/>
            <person name="Herman A."/>
            <person name="Abrahante J.E."/>
            <person name="Garbe J."/>
        </authorList>
    </citation>
    <scope>NUCLEOTIDE SEQUENCE</scope>
    <source>
        <strain evidence="1">Duluth1</strain>
        <tissue evidence="1">Whole animal</tissue>
    </source>
</reference>
<dbReference type="EMBL" id="JAIWYP010000011">
    <property type="protein sequence ID" value="KAH3734437.1"/>
    <property type="molecule type" value="Genomic_DNA"/>
</dbReference>
<sequence length="63" mass="6945">MPKQAMPKSYNDSHVQAGFDQVLSCQPCPSRLSPSPIMTAMPKHAMTKSYHVSHAQAGYDQIL</sequence>
<evidence type="ECO:0000313" key="2">
    <source>
        <dbReference type="Proteomes" id="UP000828390"/>
    </source>
</evidence>
<keyword evidence="2" id="KW-1185">Reference proteome</keyword>
<dbReference type="AlphaFoldDB" id="A0A9D4HVG1"/>
<reference evidence="1" key="1">
    <citation type="journal article" date="2019" name="bioRxiv">
        <title>The Genome of the Zebra Mussel, Dreissena polymorpha: A Resource for Invasive Species Research.</title>
        <authorList>
            <person name="McCartney M.A."/>
            <person name="Auch B."/>
            <person name="Kono T."/>
            <person name="Mallez S."/>
            <person name="Zhang Y."/>
            <person name="Obille A."/>
            <person name="Becker A."/>
            <person name="Abrahante J.E."/>
            <person name="Garbe J."/>
            <person name="Badalamenti J.P."/>
            <person name="Herman A."/>
            <person name="Mangelson H."/>
            <person name="Liachko I."/>
            <person name="Sullivan S."/>
            <person name="Sone E.D."/>
            <person name="Koren S."/>
            <person name="Silverstein K.A.T."/>
            <person name="Beckman K.B."/>
            <person name="Gohl D.M."/>
        </authorList>
    </citation>
    <scope>NUCLEOTIDE SEQUENCE</scope>
    <source>
        <strain evidence="1">Duluth1</strain>
        <tissue evidence="1">Whole animal</tissue>
    </source>
</reference>
<accession>A0A9D4HVG1</accession>